<dbReference type="EMBL" id="CALTRL010000304">
    <property type="protein sequence ID" value="CAH7667428.1"/>
    <property type="molecule type" value="Genomic_DNA"/>
</dbReference>
<feature type="compositionally biased region" description="Basic and acidic residues" evidence="1">
    <location>
        <begin position="120"/>
        <end position="143"/>
    </location>
</feature>
<dbReference type="AlphaFoldDB" id="A0AAV0AGL2"/>
<evidence type="ECO:0000313" key="4">
    <source>
        <dbReference type="Proteomes" id="UP001153365"/>
    </source>
</evidence>
<name>A0AAV0AGL2_PHAPC</name>
<dbReference type="Proteomes" id="UP001153365">
    <property type="component" value="Unassembled WGS sequence"/>
</dbReference>
<feature type="compositionally biased region" description="Polar residues" evidence="1">
    <location>
        <begin position="109"/>
        <end position="119"/>
    </location>
</feature>
<feature type="chain" id="PRO_5043729016" evidence="2">
    <location>
        <begin position="24"/>
        <end position="357"/>
    </location>
</feature>
<gene>
    <name evidence="3" type="ORF">PPACK8108_LOCUS1828</name>
</gene>
<sequence length="357" mass="39331">MRASQSFVFISLYFYLFSAVTFAAPSLKAIDNEYKGMTRMVKYKDDLPAQTASLSGQSSDLFATSPIGAPPLRESKTHNSLLHIGEEKVDSTPGETLNPFESPPRDTSPLRQGKTQKSLSEIKADTTENKGTARDRNLFEAEKSLNNNSPSISSGETIPLLLPNNENPNVPQSPSRGDSYDVETPRNIQSEVKDSSKTAEGKVKDPPKNVDGLGNEEHDHSSHNTGSGKAEIPPKAIDEQSKQSSKAVRDHDNGHKHDHDHNHDHGHGQGHDHSHDDSHGHGKPHDHHNHADGHSHSHSHGHHGHGHSHGPKYVTLESKIAEGIKKAYKTVINYLKETFKKLKLKIKNRSSKNNKTL</sequence>
<reference evidence="3" key="1">
    <citation type="submission" date="2022-06" db="EMBL/GenBank/DDBJ databases">
        <authorList>
            <consortium name="SYNGENTA / RWTH Aachen University"/>
        </authorList>
    </citation>
    <scope>NUCLEOTIDE SEQUENCE</scope>
</reference>
<evidence type="ECO:0000256" key="2">
    <source>
        <dbReference type="SAM" id="SignalP"/>
    </source>
</evidence>
<evidence type="ECO:0000313" key="3">
    <source>
        <dbReference type="EMBL" id="CAH7667428.1"/>
    </source>
</evidence>
<evidence type="ECO:0000256" key="1">
    <source>
        <dbReference type="SAM" id="MobiDB-lite"/>
    </source>
</evidence>
<keyword evidence="4" id="KW-1185">Reference proteome</keyword>
<feature type="compositionally biased region" description="Basic and acidic residues" evidence="1">
    <location>
        <begin position="191"/>
        <end position="208"/>
    </location>
</feature>
<protein>
    <submittedName>
        <fullName evidence="3">Expressed protein</fullName>
    </submittedName>
</protein>
<feature type="compositionally biased region" description="Basic and acidic residues" evidence="1">
    <location>
        <begin position="236"/>
        <end position="280"/>
    </location>
</feature>
<feature type="compositionally biased region" description="Basic residues" evidence="1">
    <location>
        <begin position="296"/>
        <end position="310"/>
    </location>
</feature>
<proteinExistence type="predicted"/>
<comment type="caution">
    <text evidence="3">The sequence shown here is derived from an EMBL/GenBank/DDBJ whole genome shotgun (WGS) entry which is preliminary data.</text>
</comment>
<organism evidence="3 4">
    <name type="scientific">Phakopsora pachyrhizi</name>
    <name type="common">Asian soybean rust disease fungus</name>
    <dbReference type="NCBI Taxonomy" id="170000"/>
    <lineage>
        <taxon>Eukaryota</taxon>
        <taxon>Fungi</taxon>
        <taxon>Dikarya</taxon>
        <taxon>Basidiomycota</taxon>
        <taxon>Pucciniomycotina</taxon>
        <taxon>Pucciniomycetes</taxon>
        <taxon>Pucciniales</taxon>
        <taxon>Phakopsoraceae</taxon>
        <taxon>Phakopsora</taxon>
    </lineage>
</organism>
<feature type="compositionally biased region" description="Polar residues" evidence="1">
    <location>
        <begin position="144"/>
        <end position="156"/>
    </location>
</feature>
<feature type="signal peptide" evidence="2">
    <location>
        <begin position="1"/>
        <end position="23"/>
    </location>
</feature>
<feature type="region of interest" description="Disordered" evidence="1">
    <location>
        <begin position="85"/>
        <end position="312"/>
    </location>
</feature>
<accession>A0AAV0AGL2</accession>
<feature type="compositionally biased region" description="Low complexity" evidence="1">
    <location>
        <begin position="159"/>
        <end position="170"/>
    </location>
</feature>
<keyword evidence="2" id="KW-0732">Signal</keyword>